<reference evidence="2" key="2">
    <citation type="submission" date="2020-10" db="EMBL/GenBank/DDBJ databases">
        <authorList>
            <person name="Scholz U."/>
            <person name="Mascher M."/>
            <person name="Fiebig A."/>
        </authorList>
    </citation>
    <scope>NUCLEOTIDE SEQUENCE [LARGE SCALE GENOMIC DNA]</scope>
    <source>
        <strain evidence="2">cv. Morex</strain>
    </source>
</reference>
<gene>
    <name evidence="2" type="primary">LOC123442485</name>
</gene>
<dbReference type="EnsemblPlants" id="HORVU.MOREX.r3.3HG0223830.1">
    <property type="protein sequence ID" value="HORVU.MOREX.r3.3HG0223830.1"/>
    <property type="gene ID" value="HORVU.MOREX.r3.3HG0223830"/>
</dbReference>
<dbReference type="Proteomes" id="UP000011116">
    <property type="component" value="Chromosome 3H"/>
</dbReference>
<feature type="compositionally biased region" description="Basic residues" evidence="1">
    <location>
        <begin position="478"/>
        <end position="488"/>
    </location>
</feature>
<protein>
    <submittedName>
        <fullName evidence="2">Uncharacterized protein</fullName>
    </submittedName>
</protein>
<evidence type="ECO:0000313" key="2">
    <source>
        <dbReference type="EnsemblPlants" id="HORVU.MOREX.r3.3HG0223830.1"/>
    </source>
</evidence>
<dbReference type="AlphaFoldDB" id="A0A8I6XNS7"/>
<dbReference type="GeneID" id="123442485"/>
<proteinExistence type="predicted"/>
<dbReference type="RefSeq" id="XP_044974474.1">
    <property type="nucleotide sequence ID" value="XM_045118539.1"/>
</dbReference>
<feature type="compositionally biased region" description="Basic and acidic residues" evidence="1">
    <location>
        <begin position="704"/>
        <end position="715"/>
    </location>
</feature>
<evidence type="ECO:0000313" key="3">
    <source>
        <dbReference type="Proteomes" id="UP000011116"/>
    </source>
</evidence>
<feature type="region of interest" description="Disordered" evidence="1">
    <location>
        <begin position="586"/>
        <end position="609"/>
    </location>
</feature>
<keyword evidence="3" id="KW-1185">Reference proteome</keyword>
<dbReference type="RefSeq" id="XP_044974477.1">
    <property type="nucleotide sequence ID" value="XM_045118542.1"/>
</dbReference>
<evidence type="ECO:0000256" key="1">
    <source>
        <dbReference type="SAM" id="MobiDB-lite"/>
    </source>
</evidence>
<accession>A0A8I6XNS7</accession>
<feature type="region of interest" description="Disordered" evidence="1">
    <location>
        <begin position="665"/>
        <end position="721"/>
    </location>
</feature>
<dbReference type="RefSeq" id="XP_044974478.1">
    <property type="nucleotide sequence ID" value="XM_045118543.1"/>
</dbReference>
<sequence>MIIDFIDLSDHDIIDLSSDDETVQDDQIATHHQATLLDTQTMLVVAGEGSQDEQVVFVPAGEGRQEVAECRHALEATTSFLVTEKEPLVAASEESEGVQAVFVAASEGSEDVQAVFVATGEGSQDAQSVLVATSEGRQEAAECGHALEATTSFLVTEKAPFVAASEGSEDVQAVFVAASEGSEDEKAAFVAASEGSQDVQAVLVAASEGRQEAADSGNALEATTSSLVTGKAPLDMAKSQNRFRSPTSVSFPGLTSTTLKALTSEVENAKLVRRKVKHPRKNYHTGTPRISPRFELKPECSNGPVEELLAEALSFEGGDAELVRVKVQYPGKDYHTSTPTTSPTFELDCECHNGPVEDLPADALTSEDGDAKLVKGKVKHPRMNYHTITPRTSPRFEPKPECRNGPLEELSVEALTPEDSDAKLVREKVKHPRMKYYTGTPRTSPRFVPKLDCHNRHVEMLPAEALTSEGGNEELMRGKVKHPKKKYHAGTPRTSPRFVPKLECHNGHVEELPTEALSSEGANAELVRGNGKYHRKKYHTGTPRTSPRFEQKLDCRNGPVEELPADALTSKDGDAKLVKGKVKHPRMNYHTSTPRTSPRFGPKPECRNGPVEEVPAEALIPEDGDANLVREKVKHPRMKYHTGTPRTSPRFVPKLECHNGHVQELPAEPLTSEGGNEELVRGKGKHPRKKHHTGTPRTSPRFVPKLECHNGHVEELPSSDL</sequence>
<reference evidence="2" key="3">
    <citation type="submission" date="2022-01" db="UniProtKB">
        <authorList>
            <consortium name="EnsemblPlants"/>
        </authorList>
    </citation>
    <scope>IDENTIFICATION</scope>
    <source>
        <strain evidence="2">subsp. vulgare</strain>
    </source>
</reference>
<organism evidence="2 3">
    <name type="scientific">Hordeum vulgare subsp. vulgare</name>
    <name type="common">Domesticated barley</name>
    <dbReference type="NCBI Taxonomy" id="112509"/>
    <lineage>
        <taxon>Eukaryota</taxon>
        <taxon>Viridiplantae</taxon>
        <taxon>Streptophyta</taxon>
        <taxon>Embryophyta</taxon>
        <taxon>Tracheophyta</taxon>
        <taxon>Spermatophyta</taxon>
        <taxon>Magnoliopsida</taxon>
        <taxon>Liliopsida</taxon>
        <taxon>Poales</taxon>
        <taxon>Poaceae</taxon>
        <taxon>BOP clade</taxon>
        <taxon>Pooideae</taxon>
        <taxon>Triticodae</taxon>
        <taxon>Triticeae</taxon>
        <taxon>Hordeinae</taxon>
        <taxon>Hordeum</taxon>
    </lineage>
</organism>
<dbReference type="RefSeq" id="XP_044974476.1">
    <property type="nucleotide sequence ID" value="XM_045118541.1"/>
</dbReference>
<dbReference type="KEGG" id="hvg:123442485"/>
<reference evidence="3" key="1">
    <citation type="journal article" date="2012" name="Nature">
        <title>A physical, genetic and functional sequence assembly of the barley genome.</title>
        <authorList>
            <consortium name="The International Barley Genome Sequencing Consortium"/>
            <person name="Mayer K.F."/>
            <person name="Waugh R."/>
            <person name="Brown J.W."/>
            <person name="Schulman A."/>
            <person name="Langridge P."/>
            <person name="Platzer M."/>
            <person name="Fincher G.B."/>
            <person name="Muehlbauer G.J."/>
            <person name="Sato K."/>
            <person name="Close T.J."/>
            <person name="Wise R.P."/>
            <person name="Stein N."/>
        </authorList>
    </citation>
    <scope>NUCLEOTIDE SEQUENCE [LARGE SCALE GENOMIC DNA]</scope>
    <source>
        <strain evidence="3">cv. Morex</strain>
    </source>
</reference>
<name>A0A8I6XNS7_HORVV</name>
<feature type="region of interest" description="Disordered" evidence="1">
    <location>
        <begin position="385"/>
        <end position="404"/>
    </location>
</feature>
<dbReference type="RefSeq" id="XP_044974475.1">
    <property type="nucleotide sequence ID" value="XM_045118540.1"/>
</dbReference>
<dbReference type="OrthoDB" id="641687at2759"/>
<feature type="compositionally biased region" description="Basic residues" evidence="1">
    <location>
        <begin position="682"/>
        <end position="694"/>
    </location>
</feature>
<dbReference type="Gramene" id="HORVU.MOREX.r3.3HG0223830.1">
    <property type="protein sequence ID" value="HORVU.MOREX.r3.3HG0223830.1"/>
    <property type="gene ID" value="HORVU.MOREX.r3.3HG0223830"/>
</dbReference>
<feature type="region of interest" description="Disordered" evidence="1">
    <location>
        <begin position="469"/>
        <end position="498"/>
    </location>
</feature>